<dbReference type="WBParaSite" id="maker-E.canG7_contigs_5288-snap-gene-0.34-mRNA-1">
    <property type="protein sequence ID" value="maker-E.canG7_contigs_5288-snap-gene-0.34-mRNA-1"/>
    <property type="gene ID" value="EcG7_00817"/>
</dbReference>
<dbReference type="GO" id="GO:0032039">
    <property type="term" value="C:integrator complex"/>
    <property type="evidence" value="ECO:0007669"/>
    <property type="project" value="TreeGrafter"/>
</dbReference>
<dbReference type="Pfam" id="PF13519">
    <property type="entry name" value="VWA_2"/>
    <property type="match status" value="1"/>
</dbReference>
<feature type="compositionally biased region" description="Low complexity" evidence="1">
    <location>
        <begin position="603"/>
        <end position="612"/>
    </location>
</feature>
<dbReference type="Gene3D" id="3.40.50.410">
    <property type="entry name" value="von Willebrand factor, type A domain"/>
    <property type="match status" value="1"/>
</dbReference>
<dbReference type="GO" id="GO:0034472">
    <property type="term" value="P:snRNA 3'-end processing"/>
    <property type="evidence" value="ECO:0007669"/>
    <property type="project" value="TreeGrafter"/>
</dbReference>
<feature type="region of interest" description="Disordered" evidence="1">
    <location>
        <begin position="601"/>
        <end position="634"/>
    </location>
</feature>
<evidence type="ECO:0000313" key="5">
    <source>
        <dbReference type="WBParaSite" id="maker-E.canG7_contigs_5288-snap-gene-0.34-mRNA-1"/>
    </source>
</evidence>
<feature type="domain" description="VWFA" evidence="2">
    <location>
        <begin position="5"/>
        <end position="130"/>
    </location>
</feature>
<dbReference type="InterPro" id="IPR057413">
    <property type="entry name" value="Beta-barrel_INTS6"/>
</dbReference>
<sequence>MTIVCFVVDNSASMNQRTYQGTTLLDSAKTVVETLFKARLNKCRTDRYFLFTLNEYPQNFWLAGWRQSCDLTTFHAALSRINPNGTLSLGKGIAYAFKLLNLNRMQTGFETYGLGLYISSIEPAVVIVVTHYYASFEVDSGIASKVPGGDLTAGLHRWDYWLHGILLHNSGLVETLCDTPRPHPLGPSSSAFLACTQTGGEVFVLSDLRSIPQYVEAVNSKCRQGVVVDLIDISVPKEPVAIKQLILLRENVKLPSFWPIPESFFPTEELLTAKLPRPPNPVIHTYISREAPPKFLDCFPVDRYELEASRFTRKVIDCRDTSVIWPCIVPKSGQHNDAPFGYCKLSPDFQTVHLHVLPYNYRELSELLCNVLLGFNYSNIGELYDVNGLRMTEAWISKLTNYLTSIPRYYYVPISKAFERLGFQGVIKPEVLSRTFSFQFKNGLQRYQHSAQVEYEGLIREVSAAESIPLVRVPRISLPISLGTFSELRAFGTVVKPSGRLLYENPCNVSRRELRKVLPKLRGNLDSILDGVGRPMDSEGIHNQALSEMGDYVNYRYAQPQVAPLRELMPSPERVDTFGNPFRRKSNAGFVVDEVSVDDVGFSGPSPSSSSSLTMRKRSSIKSSEKARGPIPPHAKFSTLRLSKGCSSPQRDDLISRLSPIFNGEVNHTTSSNNGSSLTCDMEGNGHAGKHSSEDELTFNINKTLVNELIEIVRSPKIDGGQVFDILTRFTGSLQQKYDSVSFVMAEALRFKRIDLYNLLNEWRSYLAPLKEPASMVLLVGDSSFNLVRSDSHALRDFWKFGFMDLFDAYAKFPSTECLRGAGIVTIKSGDGILYVHQGEMVTVRYGTDAAPTDTGGRIDPSLPRYVGTSEMTSCHAVLITSPTGYALGHLDGGGRGRLTEEFFGTVTEFFDSISSSNETLDVHVVGGFLDNNGFSKNLSLQILTELLVSKRMFKLRTLCSYLLNDCITMKSGDQLHVPAIRAVVFDTHVGALFPASIQPEARGPLSVLRSSYVYSTSARSRMHNILDPISHCLILRPFVIEEDTLEALKCVEHCSHEQLQNFSTTPKQETDHFYEMLKRTSLLLTTLRNEKIDIFAGGNLEFIFDEITKQWCPMNPRTEEATENPLTCFK</sequence>
<evidence type="ECO:0000313" key="4">
    <source>
        <dbReference type="Proteomes" id="UP000887562"/>
    </source>
</evidence>
<dbReference type="InterPro" id="IPR002035">
    <property type="entry name" value="VWF_A"/>
</dbReference>
<evidence type="ECO:0000259" key="2">
    <source>
        <dbReference type="Pfam" id="PF13519"/>
    </source>
</evidence>
<dbReference type="SUPFAM" id="SSF53300">
    <property type="entry name" value="vWA-like"/>
    <property type="match status" value="1"/>
</dbReference>
<name>A0A915EYU4_9CEST</name>
<dbReference type="InterPro" id="IPR036465">
    <property type="entry name" value="vWFA_dom_sf"/>
</dbReference>
<feature type="domain" description="Integrator complex subunit 6-like beta-barrel" evidence="3">
    <location>
        <begin position="224"/>
        <end position="371"/>
    </location>
</feature>
<reference evidence="5" key="1">
    <citation type="submission" date="2022-11" db="UniProtKB">
        <authorList>
            <consortium name="WormBaseParasite"/>
        </authorList>
    </citation>
    <scope>IDENTIFICATION</scope>
</reference>
<dbReference type="Pfam" id="PF14736">
    <property type="entry name" value="N_Asn_amidohyd"/>
    <property type="match status" value="1"/>
</dbReference>
<protein>
    <submittedName>
        <fullName evidence="5">VWFA domain-containing protein</fullName>
    </submittedName>
</protein>
<dbReference type="Pfam" id="PF25462">
    <property type="entry name" value="Beta-barrel_INTS6"/>
    <property type="match status" value="1"/>
</dbReference>
<dbReference type="GO" id="GO:0008418">
    <property type="term" value="F:protein-N-terminal asparagine amidohydrolase activity"/>
    <property type="evidence" value="ECO:0007669"/>
    <property type="project" value="InterPro"/>
</dbReference>
<keyword evidence="4" id="KW-1185">Reference proteome</keyword>
<dbReference type="InterPro" id="IPR026750">
    <property type="entry name" value="NTAN1"/>
</dbReference>
<proteinExistence type="predicted"/>
<dbReference type="PANTHER" id="PTHR12957:SF2">
    <property type="entry name" value="INTEGRATOR COMPLEX SUBUNIT 6"/>
    <property type="match status" value="1"/>
</dbReference>
<dbReference type="AlphaFoldDB" id="A0A915EYU4"/>
<dbReference type="CDD" id="cd00198">
    <property type="entry name" value="vWFA"/>
    <property type="match status" value="1"/>
</dbReference>
<dbReference type="Proteomes" id="UP000887562">
    <property type="component" value="Unplaced"/>
</dbReference>
<accession>A0A915EYU4</accession>
<evidence type="ECO:0000256" key="1">
    <source>
        <dbReference type="SAM" id="MobiDB-lite"/>
    </source>
</evidence>
<organism evidence="4 5">
    <name type="scientific">Echinococcus canadensis</name>
    <dbReference type="NCBI Taxonomy" id="519352"/>
    <lineage>
        <taxon>Eukaryota</taxon>
        <taxon>Metazoa</taxon>
        <taxon>Spiralia</taxon>
        <taxon>Lophotrochozoa</taxon>
        <taxon>Platyhelminthes</taxon>
        <taxon>Cestoda</taxon>
        <taxon>Eucestoda</taxon>
        <taxon>Cyclophyllidea</taxon>
        <taxon>Taeniidae</taxon>
        <taxon>Echinococcus</taxon>
        <taxon>Echinococcus canadensis group</taxon>
    </lineage>
</organism>
<dbReference type="PANTHER" id="PTHR12957">
    <property type="entry name" value="DEAD/H BOX POLYPEPTIDE 26/DICE1-RELATED"/>
    <property type="match status" value="1"/>
</dbReference>
<evidence type="ECO:0000259" key="3">
    <source>
        <dbReference type="Pfam" id="PF25462"/>
    </source>
</evidence>
<dbReference type="InterPro" id="IPR051113">
    <property type="entry name" value="Integrator_subunit6"/>
</dbReference>